<name>A0A437AKI5_9MICR</name>
<evidence type="ECO:0000313" key="9">
    <source>
        <dbReference type="EMBL" id="RVD91680.1"/>
    </source>
</evidence>
<dbReference type="GO" id="GO:0071036">
    <property type="term" value="P:nuclear polyadenylation-dependent snoRNA catabolic process"/>
    <property type="evidence" value="ECO:0007669"/>
    <property type="project" value="TreeGrafter"/>
</dbReference>
<dbReference type="SMART" id="SM00343">
    <property type="entry name" value="ZnF_C2HC"/>
    <property type="match status" value="4"/>
</dbReference>
<sequence length="210" mass="24435">MKQKTLFSFLTKENEILLDSPAVLKFTNNFMHENTYESDQKLISLLYHSPDVQTVKLVSDKENDSVIKRYYLDTTLCYTCGQIGHTERKCRRNLDPFCVLCTGAHTKSSCPMKVCNKCNLLGHTFKECKEESDPKRFKKCVYCVNEHTESDCPIWRQYIFKDDTFVKPLSIKGCTNCGSNNHFVDDCRTKKSKFSIFTSDYKNVSNFFKK</sequence>
<evidence type="ECO:0000259" key="8">
    <source>
        <dbReference type="PROSITE" id="PS50158"/>
    </source>
</evidence>
<dbReference type="SUPFAM" id="SSF57756">
    <property type="entry name" value="Retrovirus zinc finger-like domains"/>
    <property type="match status" value="1"/>
</dbReference>
<evidence type="ECO:0000313" key="10">
    <source>
        <dbReference type="Proteomes" id="UP000282876"/>
    </source>
</evidence>
<keyword evidence="9" id="KW-0489">Methyltransferase</keyword>
<dbReference type="VEuPathDB" id="MicrosporidiaDB:TUBRATIS_18550"/>
<accession>A0A437AKI5</accession>
<dbReference type="Gene3D" id="4.10.60.10">
    <property type="entry name" value="Zinc finger, CCHC-type"/>
    <property type="match status" value="2"/>
</dbReference>
<dbReference type="GO" id="GO:0071031">
    <property type="term" value="P:nuclear mRNA surveillance of mRNA 3'-end processing"/>
    <property type="evidence" value="ECO:0007669"/>
    <property type="project" value="TreeGrafter"/>
</dbReference>
<evidence type="ECO:0000256" key="7">
    <source>
        <dbReference type="PROSITE-ProRule" id="PRU00047"/>
    </source>
</evidence>
<dbReference type="PROSITE" id="PS50158">
    <property type="entry name" value="ZF_CCHC"/>
    <property type="match status" value="1"/>
</dbReference>
<dbReference type="Proteomes" id="UP000282876">
    <property type="component" value="Unassembled WGS sequence"/>
</dbReference>
<evidence type="ECO:0000256" key="6">
    <source>
        <dbReference type="ARBA" id="ARBA00023242"/>
    </source>
</evidence>
<evidence type="ECO:0000256" key="2">
    <source>
        <dbReference type="ARBA" id="ARBA00022723"/>
    </source>
</evidence>
<dbReference type="InterPro" id="IPR051644">
    <property type="entry name" value="TRAMP_AT-DNA-binding"/>
</dbReference>
<dbReference type="STRING" id="291195.A0A437AKI5"/>
<keyword evidence="10" id="KW-1185">Reference proteome</keyword>
<comment type="subcellular location">
    <subcellularLocation>
        <location evidence="1">Nucleus</location>
    </subcellularLocation>
</comment>
<keyword evidence="3" id="KW-0677">Repeat</keyword>
<dbReference type="PANTHER" id="PTHR46543">
    <property type="entry name" value="ZINC FINGER CCHC DOMAIN-CONTAINING PROTEIN 7"/>
    <property type="match status" value="1"/>
</dbReference>
<evidence type="ECO:0000256" key="3">
    <source>
        <dbReference type="ARBA" id="ARBA00022737"/>
    </source>
</evidence>
<gene>
    <name evidence="9" type="ORF">TUBRATIS_18550</name>
</gene>
<dbReference type="GO" id="GO:0071037">
    <property type="term" value="P:nuclear polyadenylation-dependent snRNA catabolic process"/>
    <property type="evidence" value="ECO:0007669"/>
    <property type="project" value="TreeGrafter"/>
</dbReference>
<organism evidence="9 10">
    <name type="scientific">Tubulinosema ratisbonensis</name>
    <dbReference type="NCBI Taxonomy" id="291195"/>
    <lineage>
        <taxon>Eukaryota</taxon>
        <taxon>Fungi</taxon>
        <taxon>Fungi incertae sedis</taxon>
        <taxon>Microsporidia</taxon>
        <taxon>Tubulinosematoidea</taxon>
        <taxon>Tubulinosematidae</taxon>
        <taxon>Tubulinosema</taxon>
    </lineage>
</organism>
<dbReference type="GO" id="GO:0008168">
    <property type="term" value="F:methyltransferase activity"/>
    <property type="evidence" value="ECO:0007669"/>
    <property type="project" value="UniProtKB-KW"/>
</dbReference>
<evidence type="ECO:0000256" key="5">
    <source>
        <dbReference type="ARBA" id="ARBA00022833"/>
    </source>
</evidence>
<dbReference type="GO" id="GO:0032259">
    <property type="term" value="P:methylation"/>
    <property type="evidence" value="ECO:0007669"/>
    <property type="project" value="UniProtKB-KW"/>
</dbReference>
<keyword evidence="6" id="KW-0539">Nucleus</keyword>
<evidence type="ECO:0000256" key="1">
    <source>
        <dbReference type="ARBA" id="ARBA00004123"/>
    </source>
</evidence>
<dbReference type="InterPro" id="IPR001878">
    <property type="entry name" value="Znf_CCHC"/>
</dbReference>
<comment type="caution">
    <text evidence="9">The sequence shown here is derived from an EMBL/GenBank/DDBJ whole genome shotgun (WGS) entry which is preliminary data.</text>
</comment>
<dbReference type="GO" id="GO:0008270">
    <property type="term" value="F:zinc ion binding"/>
    <property type="evidence" value="ECO:0007669"/>
    <property type="project" value="UniProtKB-KW"/>
</dbReference>
<keyword evidence="2" id="KW-0479">Metal-binding</keyword>
<dbReference type="InterPro" id="IPR036875">
    <property type="entry name" value="Znf_CCHC_sf"/>
</dbReference>
<dbReference type="GO" id="GO:0071038">
    <property type="term" value="P:TRAMP-dependent tRNA surveillance pathway"/>
    <property type="evidence" value="ECO:0007669"/>
    <property type="project" value="TreeGrafter"/>
</dbReference>
<dbReference type="AlphaFoldDB" id="A0A437AKI5"/>
<keyword evidence="5" id="KW-0862">Zinc</keyword>
<reference evidence="9 10" key="1">
    <citation type="submission" date="2018-10" db="EMBL/GenBank/DDBJ databases">
        <title>Draft genome sequence of the microsporidian Tubulinosema ratisbonensis.</title>
        <authorList>
            <person name="Polonais V."/>
            <person name="Peyretaillade E."/>
            <person name="Niehus S."/>
            <person name="Wawrzyniak I."/>
            <person name="Franchet A."/>
            <person name="Gaspin C."/>
            <person name="Reichstadt M."/>
            <person name="Belser C."/>
            <person name="Labadie K."/>
            <person name="Delbac F."/>
            <person name="Ferrandon D."/>
        </authorList>
    </citation>
    <scope>NUCLEOTIDE SEQUENCE [LARGE SCALE GENOMIC DNA]</scope>
    <source>
        <strain evidence="9 10">Franzen</strain>
    </source>
</reference>
<proteinExistence type="predicted"/>
<dbReference type="GO" id="GO:0031499">
    <property type="term" value="C:TRAMP complex"/>
    <property type="evidence" value="ECO:0007669"/>
    <property type="project" value="TreeGrafter"/>
</dbReference>
<dbReference type="GO" id="GO:0003723">
    <property type="term" value="F:RNA binding"/>
    <property type="evidence" value="ECO:0007669"/>
    <property type="project" value="TreeGrafter"/>
</dbReference>
<dbReference type="GO" id="GO:0071035">
    <property type="term" value="P:nuclear polyadenylation-dependent rRNA catabolic process"/>
    <property type="evidence" value="ECO:0007669"/>
    <property type="project" value="TreeGrafter"/>
</dbReference>
<evidence type="ECO:0000256" key="4">
    <source>
        <dbReference type="ARBA" id="ARBA00022771"/>
    </source>
</evidence>
<keyword evidence="4 7" id="KW-0863">Zinc-finger</keyword>
<dbReference type="PANTHER" id="PTHR46543:SF1">
    <property type="entry name" value="ZINC FINGER CCHC DOMAIN-CONTAINING PROTEIN 7"/>
    <property type="match status" value="1"/>
</dbReference>
<protein>
    <submittedName>
        <fullName evidence="9">Arginine methyltransferase-interacting</fullName>
    </submittedName>
</protein>
<dbReference type="OrthoDB" id="2186115at2759"/>
<dbReference type="EMBL" id="RCSS01000445">
    <property type="protein sequence ID" value="RVD91680.1"/>
    <property type="molecule type" value="Genomic_DNA"/>
</dbReference>
<dbReference type="GO" id="GO:0071039">
    <property type="term" value="P:nuclear polyadenylation-dependent CUT catabolic process"/>
    <property type="evidence" value="ECO:0007669"/>
    <property type="project" value="TreeGrafter"/>
</dbReference>
<feature type="domain" description="CCHC-type" evidence="8">
    <location>
        <begin position="77"/>
        <end position="92"/>
    </location>
</feature>
<keyword evidence="9" id="KW-0808">Transferase</keyword>
<dbReference type="Pfam" id="PF00098">
    <property type="entry name" value="zf-CCHC"/>
    <property type="match status" value="2"/>
</dbReference>